<organism evidence="5 6">
    <name type="scientific">Salipiger abyssi</name>
    <dbReference type="NCBI Taxonomy" id="1250539"/>
    <lineage>
        <taxon>Bacteria</taxon>
        <taxon>Pseudomonadati</taxon>
        <taxon>Pseudomonadota</taxon>
        <taxon>Alphaproteobacteria</taxon>
        <taxon>Rhodobacterales</taxon>
        <taxon>Roseobacteraceae</taxon>
        <taxon>Salipiger</taxon>
    </lineage>
</organism>
<evidence type="ECO:0000256" key="1">
    <source>
        <dbReference type="ARBA" id="ARBA00023015"/>
    </source>
</evidence>
<dbReference type="InterPro" id="IPR008920">
    <property type="entry name" value="TF_FadR/GntR_C"/>
</dbReference>
<dbReference type="InterPro" id="IPR011711">
    <property type="entry name" value="GntR_C"/>
</dbReference>
<dbReference type="InterPro" id="IPR036390">
    <property type="entry name" value="WH_DNA-bd_sf"/>
</dbReference>
<dbReference type="AlphaFoldDB" id="A0A1P8UW15"/>
<dbReference type="KEGG" id="paby:Ga0080574_TMP3260"/>
<evidence type="ECO:0000313" key="5">
    <source>
        <dbReference type="EMBL" id="APZ53594.1"/>
    </source>
</evidence>
<evidence type="ECO:0000256" key="3">
    <source>
        <dbReference type="ARBA" id="ARBA00023163"/>
    </source>
</evidence>
<dbReference type="STRING" id="1250539.Ga0080574_TMP3260"/>
<protein>
    <submittedName>
        <fullName evidence="5">Transcriptional regulator</fullName>
    </submittedName>
</protein>
<proteinExistence type="predicted"/>
<keyword evidence="3" id="KW-0804">Transcription</keyword>
<sequence length="206" mass="23244">MSPVERAYHYILDAILSGELEPGMRVPTEALAENLGISRMPVRDALRQLEGDGAVTIIANRGASVAQYSSEEVVEIIEMRAVLEALAARLALPRMSATEISELEHLHWRMQNVSQDLTAWIAAHDDFHNYLTACSKRPLLIQQSQRLRLMLRPYFRSYYAESKELEITGLEHQSLVDAVKAGDPEDLERKVRAHVRQNVETIAKLA</sequence>
<dbReference type="SMART" id="SM00345">
    <property type="entry name" value="HTH_GNTR"/>
    <property type="match status" value="1"/>
</dbReference>
<dbReference type="CDD" id="cd07377">
    <property type="entry name" value="WHTH_GntR"/>
    <property type="match status" value="1"/>
</dbReference>
<keyword evidence="6" id="KW-1185">Reference proteome</keyword>
<dbReference type="Proteomes" id="UP000187059">
    <property type="component" value="Chromosome"/>
</dbReference>
<name>A0A1P8UW15_9RHOB</name>
<dbReference type="PANTHER" id="PTHR43537:SF49">
    <property type="entry name" value="TRANSCRIPTIONAL REGULATORY PROTEIN"/>
    <property type="match status" value="1"/>
</dbReference>
<dbReference type="Pfam" id="PF07729">
    <property type="entry name" value="FCD"/>
    <property type="match status" value="1"/>
</dbReference>
<dbReference type="PROSITE" id="PS50949">
    <property type="entry name" value="HTH_GNTR"/>
    <property type="match status" value="1"/>
</dbReference>
<evidence type="ECO:0000313" key="6">
    <source>
        <dbReference type="Proteomes" id="UP000187059"/>
    </source>
</evidence>
<dbReference type="SMART" id="SM00895">
    <property type="entry name" value="FCD"/>
    <property type="match status" value="1"/>
</dbReference>
<keyword evidence="1" id="KW-0805">Transcription regulation</keyword>
<dbReference type="GO" id="GO:0003700">
    <property type="term" value="F:DNA-binding transcription factor activity"/>
    <property type="evidence" value="ECO:0007669"/>
    <property type="project" value="InterPro"/>
</dbReference>
<dbReference type="Pfam" id="PF00392">
    <property type="entry name" value="GntR"/>
    <property type="match status" value="1"/>
</dbReference>
<dbReference type="PANTHER" id="PTHR43537">
    <property type="entry name" value="TRANSCRIPTIONAL REGULATOR, GNTR FAMILY"/>
    <property type="match status" value="1"/>
</dbReference>
<gene>
    <name evidence="5" type="ORF">Ga0080574_TMP3260</name>
</gene>
<dbReference type="Gene3D" id="1.20.120.530">
    <property type="entry name" value="GntR ligand-binding domain-like"/>
    <property type="match status" value="1"/>
</dbReference>
<dbReference type="SUPFAM" id="SSF46785">
    <property type="entry name" value="Winged helix' DNA-binding domain"/>
    <property type="match status" value="1"/>
</dbReference>
<evidence type="ECO:0000256" key="2">
    <source>
        <dbReference type="ARBA" id="ARBA00023125"/>
    </source>
</evidence>
<dbReference type="InterPro" id="IPR036388">
    <property type="entry name" value="WH-like_DNA-bd_sf"/>
</dbReference>
<keyword evidence="2" id="KW-0238">DNA-binding</keyword>
<dbReference type="Gene3D" id="1.10.10.10">
    <property type="entry name" value="Winged helix-like DNA-binding domain superfamily/Winged helix DNA-binding domain"/>
    <property type="match status" value="1"/>
</dbReference>
<dbReference type="EMBL" id="CP015093">
    <property type="protein sequence ID" value="APZ53594.1"/>
    <property type="molecule type" value="Genomic_DNA"/>
</dbReference>
<feature type="domain" description="HTH gntR-type" evidence="4">
    <location>
        <begin position="1"/>
        <end position="68"/>
    </location>
</feature>
<reference evidence="5 6" key="1">
    <citation type="submission" date="2016-04" db="EMBL/GenBank/DDBJ databases">
        <title>Deep-sea bacteria in the southern Pacific.</title>
        <authorList>
            <person name="Tang K."/>
        </authorList>
    </citation>
    <scope>NUCLEOTIDE SEQUENCE [LARGE SCALE GENOMIC DNA]</scope>
    <source>
        <strain evidence="5 6">JLT2014</strain>
    </source>
</reference>
<dbReference type="GO" id="GO:0003677">
    <property type="term" value="F:DNA binding"/>
    <property type="evidence" value="ECO:0007669"/>
    <property type="project" value="UniProtKB-KW"/>
</dbReference>
<accession>A0A1P8UW15</accession>
<evidence type="ECO:0000259" key="4">
    <source>
        <dbReference type="PROSITE" id="PS50949"/>
    </source>
</evidence>
<dbReference type="SUPFAM" id="SSF48008">
    <property type="entry name" value="GntR ligand-binding domain-like"/>
    <property type="match status" value="1"/>
</dbReference>
<dbReference type="InterPro" id="IPR000524">
    <property type="entry name" value="Tscrpt_reg_HTH_GntR"/>
</dbReference>